<dbReference type="GO" id="GO:0005634">
    <property type="term" value="C:nucleus"/>
    <property type="evidence" value="ECO:0007669"/>
    <property type="project" value="InterPro"/>
</dbReference>
<organism evidence="13 14">
    <name type="scientific">Schizopora paradoxa</name>
    <dbReference type="NCBI Taxonomy" id="27342"/>
    <lineage>
        <taxon>Eukaryota</taxon>
        <taxon>Fungi</taxon>
        <taxon>Dikarya</taxon>
        <taxon>Basidiomycota</taxon>
        <taxon>Agaricomycotina</taxon>
        <taxon>Agaricomycetes</taxon>
        <taxon>Hymenochaetales</taxon>
        <taxon>Schizoporaceae</taxon>
        <taxon>Schizopora</taxon>
    </lineage>
</organism>
<feature type="domain" description="Post-SET" evidence="12">
    <location>
        <begin position="541"/>
        <end position="557"/>
    </location>
</feature>
<name>A0A0H2S5V5_9AGAM</name>
<feature type="compositionally biased region" description="Low complexity" evidence="8">
    <location>
        <begin position="186"/>
        <end position="200"/>
    </location>
</feature>
<evidence type="ECO:0000256" key="8">
    <source>
        <dbReference type="SAM" id="MobiDB-lite"/>
    </source>
</evidence>
<dbReference type="InParanoid" id="A0A0H2S5V5"/>
<keyword evidence="6" id="KW-0479">Metal-binding</keyword>
<dbReference type="EMBL" id="KQ085909">
    <property type="protein sequence ID" value="KLO17008.1"/>
    <property type="molecule type" value="Genomic_DNA"/>
</dbReference>
<evidence type="ECO:0000256" key="6">
    <source>
        <dbReference type="ARBA" id="ARBA00022723"/>
    </source>
</evidence>
<dbReference type="InterPro" id="IPR001214">
    <property type="entry name" value="SET_dom"/>
</dbReference>
<evidence type="ECO:0000256" key="1">
    <source>
        <dbReference type="ARBA" id="ARBA00004286"/>
    </source>
</evidence>
<proteinExistence type="predicted"/>
<evidence type="ECO:0000313" key="14">
    <source>
        <dbReference type="Proteomes" id="UP000053477"/>
    </source>
</evidence>
<keyword evidence="7" id="KW-0862">Zinc</keyword>
<dbReference type="GO" id="GO:0008270">
    <property type="term" value="F:zinc ion binding"/>
    <property type="evidence" value="ECO:0007669"/>
    <property type="project" value="InterPro"/>
</dbReference>
<dbReference type="PROSITE" id="PS50013">
    <property type="entry name" value="CHROMO_2"/>
    <property type="match status" value="1"/>
</dbReference>
<evidence type="ECO:0000313" key="13">
    <source>
        <dbReference type="EMBL" id="KLO17008.1"/>
    </source>
</evidence>
<feature type="domain" description="Pre-SET" evidence="11">
    <location>
        <begin position="331"/>
        <end position="400"/>
    </location>
</feature>
<evidence type="ECO:0000259" key="9">
    <source>
        <dbReference type="PROSITE" id="PS50013"/>
    </source>
</evidence>
<protein>
    <submittedName>
        <fullName evidence="13">SET domain-containing protein</fullName>
    </submittedName>
</protein>
<evidence type="ECO:0000259" key="10">
    <source>
        <dbReference type="PROSITE" id="PS50280"/>
    </source>
</evidence>
<dbReference type="GO" id="GO:0042054">
    <property type="term" value="F:histone methyltransferase activity"/>
    <property type="evidence" value="ECO:0007669"/>
    <property type="project" value="InterPro"/>
</dbReference>
<reference evidence="13 14" key="1">
    <citation type="submission" date="2015-04" db="EMBL/GenBank/DDBJ databases">
        <title>Complete genome sequence of Schizopora paradoxa KUC8140, a cosmopolitan wood degrader in East Asia.</title>
        <authorList>
            <consortium name="DOE Joint Genome Institute"/>
            <person name="Min B."/>
            <person name="Park H."/>
            <person name="Jang Y."/>
            <person name="Kim J.-J."/>
            <person name="Kim K.H."/>
            <person name="Pangilinan J."/>
            <person name="Lipzen A."/>
            <person name="Riley R."/>
            <person name="Grigoriev I.V."/>
            <person name="Spatafora J.W."/>
            <person name="Choi I.-G."/>
        </authorList>
    </citation>
    <scope>NUCLEOTIDE SEQUENCE [LARGE SCALE GENOMIC DNA]</scope>
    <source>
        <strain evidence="13 14">KUC8140</strain>
    </source>
</reference>
<dbReference type="Proteomes" id="UP000053477">
    <property type="component" value="Unassembled WGS sequence"/>
</dbReference>
<evidence type="ECO:0000256" key="3">
    <source>
        <dbReference type="ARBA" id="ARBA00022603"/>
    </source>
</evidence>
<dbReference type="PANTHER" id="PTHR46223:SF3">
    <property type="entry name" value="HISTONE-LYSINE N-METHYLTRANSFERASE SET-23"/>
    <property type="match status" value="1"/>
</dbReference>
<dbReference type="InterPro" id="IPR000953">
    <property type="entry name" value="Chromo/chromo_shadow_dom"/>
</dbReference>
<sequence length="557" mass="61888">MPAQNEDVPMSPLCDSDVEIYSASASEPEEYSDNGNGEWEVEKIHGVEIDHKGKRRYEVQWKDWQRSDGSSTTWEELDGEDVKEVFEHKLEKRNRELAKAGGSIEIKNIASCLPHNIHTAEVYEAYEMKLRRWRGSQSQAGQDWDAEIENVRKRHIRNDDLKAESPAESSASGSSSLSKKRKRKVSISTVSSDSSHASKSTVAGPSARRFKREASALSNVRPHAILFNADNLSVKQQGNITTNPVSAKAKLRSKHSSQCPAISLPQSQEICALARSWTEAACAAGAARIEIVNDLGTGEIPRLSQDFRYLEKECRFGKGVKHPSEFENFMMGCSCGDDCGGPLSCDCQNTIEFHNELGELVRAYDNKGIFLFNNYGAEVIECNDKCSCTEQCTNRVAQKPRDVVLQIFKTARNGWGVRCGQAIPRGKVLGIYTGEIITREAADRISVNEHTYLFNLDTRDGADDSLNYYTVDATHCGNWTRFINHSCKPNASVYSVVYDNILENNMPYLAVVANQDIPPYVELTFDYNPGASAANASQAPNSVTCKCGSDNCRGWLF</sequence>
<keyword evidence="4" id="KW-0808">Transferase</keyword>
<evidence type="ECO:0000256" key="2">
    <source>
        <dbReference type="ARBA" id="ARBA00022454"/>
    </source>
</evidence>
<dbReference type="PROSITE" id="PS50280">
    <property type="entry name" value="SET"/>
    <property type="match status" value="1"/>
</dbReference>
<dbReference type="Pfam" id="PF05033">
    <property type="entry name" value="Pre-SET"/>
    <property type="match status" value="1"/>
</dbReference>
<feature type="region of interest" description="Disordered" evidence="8">
    <location>
        <begin position="157"/>
        <end position="208"/>
    </location>
</feature>
<dbReference type="PROSITE" id="PS50868">
    <property type="entry name" value="POST_SET"/>
    <property type="match status" value="1"/>
</dbReference>
<keyword evidence="2" id="KW-0158">Chromosome</keyword>
<dbReference type="Gene3D" id="2.170.270.10">
    <property type="entry name" value="SET domain"/>
    <property type="match status" value="1"/>
</dbReference>
<dbReference type="STRING" id="27342.A0A0H2S5V5"/>
<evidence type="ECO:0000259" key="11">
    <source>
        <dbReference type="PROSITE" id="PS50867"/>
    </source>
</evidence>
<dbReference type="InterPro" id="IPR003616">
    <property type="entry name" value="Post-SET_dom"/>
</dbReference>
<dbReference type="SUPFAM" id="SSF82199">
    <property type="entry name" value="SET domain"/>
    <property type="match status" value="1"/>
</dbReference>
<dbReference type="GO" id="GO:0032259">
    <property type="term" value="P:methylation"/>
    <property type="evidence" value="ECO:0007669"/>
    <property type="project" value="UniProtKB-KW"/>
</dbReference>
<dbReference type="PROSITE" id="PS50867">
    <property type="entry name" value="PRE_SET"/>
    <property type="match status" value="1"/>
</dbReference>
<keyword evidence="3" id="KW-0489">Methyltransferase</keyword>
<feature type="domain" description="SET" evidence="10">
    <location>
        <begin position="403"/>
        <end position="528"/>
    </location>
</feature>
<feature type="domain" description="Chromo" evidence="9">
    <location>
        <begin position="39"/>
        <end position="101"/>
    </location>
</feature>
<dbReference type="SMART" id="SM00317">
    <property type="entry name" value="SET"/>
    <property type="match status" value="1"/>
</dbReference>
<dbReference type="InterPro" id="IPR016197">
    <property type="entry name" value="Chromo-like_dom_sf"/>
</dbReference>
<comment type="subcellular location">
    <subcellularLocation>
        <location evidence="1">Chromosome</location>
    </subcellularLocation>
</comment>
<evidence type="ECO:0000256" key="5">
    <source>
        <dbReference type="ARBA" id="ARBA00022691"/>
    </source>
</evidence>
<dbReference type="SMART" id="SM00508">
    <property type="entry name" value="PostSET"/>
    <property type="match status" value="1"/>
</dbReference>
<evidence type="ECO:0000259" key="12">
    <source>
        <dbReference type="PROSITE" id="PS50868"/>
    </source>
</evidence>
<feature type="compositionally biased region" description="Low complexity" evidence="8">
    <location>
        <begin position="166"/>
        <end position="177"/>
    </location>
</feature>
<evidence type="ECO:0000256" key="7">
    <source>
        <dbReference type="ARBA" id="ARBA00022833"/>
    </source>
</evidence>
<dbReference type="InterPro" id="IPR007728">
    <property type="entry name" value="Pre-SET_dom"/>
</dbReference>
<dbReference type="AlphaFoldDB" id="A0A0H2S5V5"/>
<dbReference type="InterPro" id="IPR046341">
    <property type="entry name" value="SET_dom_sf"/>
</dbReference>
<keyword evidence="14" id="KW-1185">Reference proteome</keyword>
<dbReference type="Pfam" id="PF00856">
    <property type="entry name" value="SET"/>
    <property type="match status" value="1"/>
</dbReference>
<dbReference type="GO" id="GO:0005694">
    <property type="term" value="C:chromosome"/>
    <property type="evidence" value="ECO:0007669"/>
    <property type="project" value="UniProtKB-SubCell"/>
</dbReference>
<gene>
    <name evidence="13" type="ORF">SCHPADRAFT_185314</name>
</gene>
<dbReference type="InterPro" id="IPR050973">
    <property type="entry name" value="H3K9_Histone-Lys_N-MTase"/>
</dbReference>
<dbReference type="PANTHER" id="PTHR46223">
    <property type="entry name" value="HISTONE-LYSINE N-METHYLTRANSFERASE SUV39H"/>
    <property type="match status" value="1"/>
</dbReference>
<dbReference type="Gene3D" id="2.40.50.40">
    <property type="match status" value="1"/>
</dbReference>
<accession>A0A0H2S5V5</accession>
<dbReference type="CDD" id="cd00024">
    <property type="entry name" value="CD_CSD"/>
    <property type="match status" value="1"/>
</dbReference>
<dbReference type="SUPFAM" id="SSF54160">
    <property type="entry name" value="Chromo domain-like"/>
    <property type="match status" value="1"/>
</dbReference>
<dbReference type="OrthoDB" id="308383at2759"/>
<keyword evidence="5" id="KW-0949">S-adenosyl-L-methionine</keyword>
<evidence type="ECO:0000256" key="4">
    <source>
        <dbReference type="ARBA" id="ARBA00022679"/>
    </source>
</evidence>